<dbReference type="AlphaFoldDB" id="A0A1M2UWX2"/>
<dbReference type="GO" id="GO:0004252">
    <property type="term" value="F:serine-type endopeptidase activity"/>
    <property type="evidence" value="ECO:0007669"/>
    <property type="project" value="UniProtKB-UniRule"/>
</dbReference>
<evidence type="ECO:0000256" key="3">
    <source>
        <dbReference type="ARBA" id="ARBA00022801"/>
    </source>
</evidence>
<feature type="domain" description="Peptidase S8/S53" evidence="8">
    <location>
        <begin position="159"/>
        <end position="416"/>
    </location>
</feature>
<dbReference type="Proteomes" id="UP000183986">
    <property type="component" value="Unassembled WGS sequence"/>
</dbReference>
<feature type="chain" id="PRO_5013358751" description="Peptidase S8/S53 domain-containing protein" evidence="7">
    <location>
        <begin position="29"/>
        <end position="545"/>
    </location>
</feature>
<evidence type="ECO:0000256" key="7">
    <source>
        <dbReference type="SAM" id="SignalP"/>
    </source>
</evidence>
<organism evidence="9 10">
    <name type="scientific">Marinobacter nauticus</name>
    <name type="common">Marinobacter hydrocarbonoclasticus</name>
    <name type="synonym">Marinobacter aquaeolei</name>
    <dbReference type="NCBI Taxonomy" id="2743"/>
    <lineage>
        <taxon>Bacteria</taxon>
        <taxon>Pseudomonadati</taxon>
        <taxon>Pseudomonadota</taxon>
        <taxon>Gammaproteobacteria</taxon>
        <taxon>Pseudomonadales</taxon>
        <taxon>Marinobacteraceae</taxon>
        <taxon>Marinobacter</taxon>
    </lineage>
</organism>
<keyword evidence="2 5" id="KW-0645">Protease</keyword>
<gene>
    <name evidence="9" type="ORF">BEE62_06865</name>
</gene>
<feature type="signal peptide" evidence="7">
    <location>
        <begin position="1"/>
        <end position="28"/>
    </location>
</feature>
<dbReference type="OrthoDB" id="9790784at2"/>
<evidence type="ECO:0000256" key="6">
    <source>
        <dbReference type="SAM" id="MobiDB-lite"/>
    </source>
</evidence>
<dbReference type="Pfam" id="PF00082">
    <property type="entry name" value="Peptidase_S8"/>
    <property type="match status" value="1"/>
</dbReference>
<protein>
    <recommendedName>
        <fullName evidence="8">Peptidase S8/S53 domain-containing protein</fullName>
    </recommendedName>
</protein>
<evidence type="ECO:0000256" key="5">
    <source>
        <dbReference type="PROSITE-ProRule" id="PRU01240"/>
    </source>
</evidence>
<dbReference type="Gene3D" id="3.40.50.200">
    <property type="entry name" value="Peptidase S8/S53 domain"/>
    <property type="match status" value="1"/>
</dbReference>
<feature type="region of interest" description="Disordered" evidence="6">
    <location>
        <begin position="112"/>
        <end position="131"/>
    </location>
</feature>
<evidence type="ECO:0000256" key="1">
    <source>
        <dbReference type="ARBA" id="ARBA00011073"/>
    </source>
</evidence>
<feature type="compositionally biased region" description="Low complexity" evidence="6">
    <location>
        <begin position="112"/>
        <end position="124"/>
    </location>
</feature>
<evidence type="ECO:0000313" key="10">
    <source>
        <dbReference type="Proteomes" id="UP000183986"/>
    </source>
</evidence>
<evidence type="ECO:0000256" key="2">
    <source>
        <dbReference type="ARBA" id="ARBA00022670"/>
    </source>
</evidence>
<evidence type="ECO:0000313" key="9">
    <source>
        <dbReference type="EMBL" id="OJS99834.1"/>
    </source>
</evidence>
<comment type="similarity">
    <text evidence="1 5">Belongs to the peptidase S8 family.</text>
</comment>
<proteinExistence type="inferred from homology"/>
<reference evidence="9" key="1">
    <citation type="submission" date="2016-11" db="EMBL/GenBank/DDBJ databases">
        <title>Draft Genome Sequence of Marinobacter hydrocarbonoclasticus strain STW2, a polyaromatic aromatic hydrocarbon degrading and denitrifying bacterium from rhizosphere of Seagrass Enhalus acodoides.</title>
        <authorList>
            <person name="Ling J."/>
            <person name="Dong J."/>
        </authorList>
    </citation>
    <scope>NUCLEOTIDE SEQUENCE [LARGE SCALE GENOMIC DNA]</scope>
    <source>
        <strain evidence="9">STW2</strain>
    </source>
</reference>
<accession>A0A1M2UWX2</accession>
<dbReference type="InterPro" id="IPR023828">
    <property type="entry name" value="Peptidase_S8_Ser-AS"/>
</dbReference>
<evidence type="ECO:0000259" key="8">
    <source>
        <dbReference type="Pfam" id="PF00082"/>
    </source>
</evidence>
<dbReference type="EMBL" id="MPKY01000001">
    <property type="protein sequence ID" value="OJS99834.1"/>
    <property type="molecule type" value="Genomic_DNA"/>
</dbReference>
<keyword evidence="4 5" id="KW-0720">Serine protease</keyword>
<dbReference type="InterPro" id="IPR015500">
    <property type="entry name" value="Peptidase_S8_subtilisin-rel"/>
</dbReference>
<dbReference type="PRINTS" id="PR00723">
    <property type="entry name" value="SUBTILISIN"/>
</dbReference>
<evidence type="ECO:0000256" key="4">
    <source>
        <dbReference type="ARBA" id="ARBA00022825"/>
    </source>
</evidence>
<dbReference type="InterPro" id="IPR000209">
    <property type="entry name" value="Peptidase_S8/S53_dom"/>
</dbReference>
<dbReference type="InterPro" id="IPR036852">
    <property type="entry name" value="Peptidase_S8/S53_dom_sf"/>
</dbReference>
<keyword evidence="7" id="KW-0732">Signal</keyword>
<feature type="active site" description="Charge relay system" evidence="5">
    <location>
        <position position="377"/>
    </location>
</feature>
<dbReference type="PROSITE" id="PS00137">
    <property type="entry name" value="SUBTILASE_HIS"/>
    <property type="match status" value="1"/>
</dbReference>
<dbReference type="GO" id="GO:0006508">
    <property type="term" value="P:proteolysis"/>
    <property type="evidence" value="ECO:0007669"/>
    <property type="project" value="UniProtKB-KW"/>
</dbReference>
<dbReference type="PROSITE" id="PS00138">
    <property type="entry name" value="SUBTILASE_SER"/>
    <property type="match status" value="1"/>
</dbReference>
<dbReference type="PANTHER" id="PTHR43806:SF11">
    <property type="entry name" value="CEREVISIN-RELATED"/>
    <property type="match status" value="1"/>
</dbReference>
<dbReference type="SUPFAM" id="SSF52743">
    <property type="entry name" value="Subtilisin-like"/>
    <property type="match status" value="1"/>
</dbReference>
<sequence>MKTQTLFPLLAASAMTVQMLAFSPLSEAANAEGPGRLLVTYRDNVSALSIGPSMANSEILEVGQEDLEAVKAQLESLPGVARVEEDFWVSNPDMPNAPKLAPSDVVGLSVQSSESTSAQSAIPSDPGFDSQIAWQSPQAGRQGVQDILTAYFRGAPDNRVRIGVVDSGFYQLTDLTYSQGYNFASADGYGPRYLENEVASHCSSAHGTGVSGVLGAITNNGTGIAGIANAEIVAARALSCDSSGRVRGVLTDTALAIRWLAGDPSVTQAPRLHRPVDVINASLGAQVDRCPAYLQEAIDYAWNRGVLTVVAAGNAGEDAANMAPANCQRVVTVAAVRASGEVAGFSNTGNKINVAALGSDVLSLDRFGRLTFWDGTSFSAPVVAGIAGLLKQSSNETLAAADLKELISSTARLVAQPNGTRIPVVDARAAMDRIQRQSGNRFATLEPFLSNAKRRPAEAYLQNNPLNVGLDRVFEVTVSGAGLSSSQERFVVFRSTQNGSKVAIAQSQEPVFLLKNVNPNSDSLWIDICDSNGQNCRFNRSEALL</sequence>
<dbReference type="InterPro" id="IPR022398">
    <property type="entry name" value="Peptidase_S8_His-AS"/>
</dbReference>
<dbReference type="PROSITE" id="PS51892">
    <property type="entry name" value="SUBTILASE"/>
    <property type="match status" value="1"/>
</dbReference>
<feature type="active site" description="Charge relay system" evidence="5">
    <location>
        <position position="206"/>
    </location>
</feature>
<dbReference type="PANTHER" id="PTHR43806">
    <property type="entry name" value="PEPTIDASE S8"/>
    <property type="match status" value="1"/>
</dbReference>
<dbReference type="RefSeq" id="WP_072676802.1">
    <property type="nucleotide sequence ID" value="NZ_MPKY01000001.1"/>
</dbReference>
<comment type="caution">
    <text evidence="9">The sequence shown here is derived from an EMBL/GenBank/DDBJ whole genome shotgun (WGS) entry which is preliminary data.</text>
</comment>
<name>A0A1M2UWX2_MARNT</name>
<keyword evidence="10" id="KW-1185">Reference proteome</keyword>
<dbReference type="InterPro" id="IPR050131">
    <property type="entry name" value="Peptidase_S8_subtilisin-like"/>
</dbReference>
<keyword evidence="3 5" id="KW-0378">Hydrolase</keyword>
<feature type="active site" description="Charge relay system" evidence="5">
    <location>
        <position position="166"/>
    </location>
</feature>